<sequence>MLTDAPRTYIRLPAASVTPTAASCKQPPVSSFYNCWEVAFSNLIHKDSPPSHHRSQRGNVLYLFQTFYLLNGSVRSLLLRGLFHACRARDPEWISELQQGLETRVGKHSALLVRLVGVGRSCSFASRIYVNLLTRRFAPTTQNVLYPAHLPPTTTVNPPPPQPWLYPATTPFSSDRCELTFSHSLER</sequence>
<evidence type="ECO:0000313" key="1">
    <source>
        <dbReference type="EMBL" id="KAA8905506.1"/>
    </source>
</evidence>
<accession>A0A5J5EWA7</accession>
<dbReference type="EMBL" id="VXIS01000099">
    <property type="protein sequence ID" value="KAA8905506.1"/>
    <property type="molecule type" value="Genomic_DNA"/>
</dbReference>
<protein>
    <submittedName>
        <fullName evidence="1">Uncharacterized protein</fullName>
    </submittedName>
</protein>
<dbReference type="PROSITE" id="PS51257">
    <property type="entry name" value="PROKAR_LIPOPROTEIN"/>
    <property type="match status" value="1"/>
</dbReference>
<comment type="caution">
    <text evidence="1">The sequence shown here is derived from an EMBL/GenBank/DDBJ whole genome shotgun (WGS) entry which is preliminary data.</text>
</comment>
<reference evidence="1 2" key="1">
    <citation type="submission" date="2019-09" db="EMBL/GenBank/DDBJ databases">
        <title>Draft genome of the ectomycorrhizal ascomycete Sphaerosporella brunnea.</title>
        <authorList>
            <consortium name="DOE Joint Genome Institute"/>
            <person name="Benucci G.M."/>
            <person name="Marozzi G."/>
            <person name="Antonielli L."/>
            <person name="Sanchez S."/>
            <person name="Marco P."/>
            <person name="Wang X."/>
            <person name="Falini L.B."/>
            <person name="Barry K."/>
            <person name="Haridas S."/>
            <person name="Lipzen A."/>
            <person name="Labutti K."/>
            <person name="Grigoriev I.V."/>
            <person name="Murat C."/>
            <person name="Martin F."/>
            <person name="Albertini E."/>
            <person name="Donnini D."/>
            <person name="Bonito G."/>
        </authorList>
    </citation>
    <scope>NUCLEOTIDE SEQUENCE [LARGE SCALE GENOMIC DNA]</scope>
    <source>
        <strain evidence="1 2">Sb_GMNB300</strain>
    </source>
</reference>
<evidence type="ECO:0000313" key="2">
    <source>
        <dbReference type="Proteomes" id="UP000326924"/>
    </source>
</evidence>
<dbReference type="InParanoid" id="A0A5J5EWA7"/>
<organism evidence="1 2">
    <name type="scientific">Sphaerosporella brunnea</name>
    <dbReference type="NCBI Taxonomy" id="1250544"/>
    <lineage>
        <taxon>Eukaryota</taxon>
        <taxon>Fungi</taxon>
        <taxon>Dikarya</taxon>
        <taxon>Ascomycota</taxon>
        <taxon>Pezizomycotina</taxon>
        <taxon>Pezizomycetes</taxon>
        <taxon>Pezizales</taxon>
        <taxon>Pyronemataceae</taxon>
        <taxon>Sphaerosporella</taxon>
    </lineage>
</organism>
<dbReference type="AlphaFoldDB" id="A0A5J5EWA7"/>
<keyword evidence="2" id="KW-1185">Reference proteome</keyword>
<proteinExistence type="predicted"/>
<dbReference type="Proteomes" id="UP000326924">
    <property type="component" value="Unassembled WGS sequence"/>
</dbReference>
<name>A0A5J5EWA7_9PEZI</name>
<gene>
    <name evidence="1" type="ORF">FN846DRAFT_749233</name>
</gene>